<feature type="non-terminal residue" evidence="2">
    <location>
        <position position="1"/>
    </location>
</feature>
<evidence type="ECO:0000313" key="1">
    <source>
        <dbReference type="EMBL" id="KKL89087.1"/>
    </source>
</evidence>
<organism evidence="2">
    <name type="scientific">marine sediment metagenome</name>
    <dbReference type="NCBI Taxonomy" id="412755"/>
    <lineage>
        <taxon>unclassified sequences</taxon>
        <taxon>metagenomes</taxon>
        <taxon>ecological metagenomes</taxon>
    </lineage>
</organism>
<proteinExistence type="predicted"/>
<protein>
    <submittedName>
        <fullName evidence="2">Uncharacterized protein</fullName>
    </submittedName>
</protein>
<sequence>GELFVATDDGRGYLNKFDLFD</sequence>
<gene>
    <name evidence="2" type="ORF">LCGC14_1253730</name>
    <name evidence="1" type="ORF">LCGC14_1918160</name>
</gene>
<accession>A0A0F9L5N8</accession>
<dbReference type="AlphaFoldDB" id="A0A0F9L5N8"/>
<evidence type="ECO:0000313" key="2">
    <source>
        <dbReference type="EMBL" id="KKM88928.1"/>
    </source>
</evidence>
<comment type="caution">
    <text evidence="2">The sequence shown here is derived from an EMBL/GenBank/DDBJ whole genome shotgun (WGS) entry which is preliminary data.</text>
</comment>
<dbReference type="EMBL" id="LAZR01020385">
    <property type="protein sequence ID" value="KKL89087.1"/>
    <property type="molecule type" value="Genomic_DNA"/>
</dbReference>
<reference evidence="2" key="1">
    <citation type="journal article" date="2015" name="Nature">
        <title>Complex archaea that bridge the gap between prokaryotes and eukaryotes.</title>
        <authorList>
            <person name="Spang A."/>
            <person name="Saw J.H."/>
            <person name="Jorgensen S.L."/>
            <person name="Zaremba-Niedzwiedzka K."/>
            <person name="Martijn J."/>
            <person name="Lind A.E."/>
            <person name="van Eijk R."/>
            <person name="Schleper C."/>
            <person name="Guy L."/>
            <person name="Ettema T.J."/>
        </authorList>
    </citation>
    <scope>NUCLEOTIDE SEQUENCE</scope>
</reference>
<name>A0A0F9L5N8_9ZZZZ</name>
<dbReference type="EMBL" id="LAZR01006895">
    <property type="protein sequence ID" value="KKM88928.1"/>
    <property type="molecule type" value="Genomic_DNA"/>
</dbReference>